<dbReference type="CDD" id="cd06222">
    <property type="entry name" value="RNase_H_like"/>
    <property type="match status" value="1"/>
</dbReference>
<comment type="caution">
    <text evidence="2">The sequence shown here is derived from an EMBL/GenBank/DDBJ whole genome shotgun (WGS) entry which is preliminary data.</text>
</comment>
<proteinExistence type="predicted"/>
<reference evidence="2" key="1">
    <citation type="submission" date="2022-04" db="EMBL/GenBank/DDBJ databases">
        <title>Carnegiea gigantea Genome sequencing and assembly v2.</title>
        <authorList>
            <person name="Copetti D."/>
            <person name="Sanderson M.J."/>
            <person name="Burquez A."/>
            <person name="Wojciechowski M.F."/>
        </authorList>
    </citation>
    <scope>NUCLEOTIDE SEQUENCE</scope>
    <source>
        <strain evidence="2">SGP5-SGP5p</strain>
        <tissue evidence="2">Aerial part</tissue>
    </source>
</reference>
<dbReference type="EMBL" id="JAKOGI010004277">
    <property type="protein sequence ID" value="KAJ8419855.1"/>
    <property type="molecule type" value="Genomic_DNA"/>
</dbReference>
<organism evidence="2 3">
    <name type="scientific">Carnegiea gigantea</name>
    <dbReference type="NCBI Taxonomy" id="171969"/>
    <lineage>
        <taxon>Eukaryota</taxon>
        <taxon>Viridiplantae</taxon>
        <taxon>Streptophyta</taxon>
        <taxon>Embryophyta</taxon>
        <taxon>Tracheophyta</taxon>
        <taxon>Spermatophyta</taxon>
        <taxon>Magnoliopsida</taxon>
        <taxon>eudicotyledons</taxon>
        <taxon>Gunneridae</taxon>
        <taxon>Pentapetalae</taxon>
        <taxon>Caryophyllales</taxon>
        <taxon>Cactineae</taxon>
        <taxon>Cactaceae</taxon>
        <taxon>Cactoideae</taxon>
        <taxon>Echinocereeae</taxon>
        <taxon>Carnegiea</taxon>
    </lineage>
</organism>
<dbReference type="Proteomes" id="UP001153076">
    <property type="component" value="Unassembled WGS sequence"/>
</dbReference>
<keyword evidence="3" id="KW-1185">Reference proteome</keyword>
<dbReference type="OrthoDB" id="1749641at2759"/>
<dbReference type="GO" id="GO:0003676">
    <property type="term" value="F:nucleic acid binding"/>
    <property type="evidence" value="ECO:0007669"/>
    <property type="project" value="InterPro"/>
</dbReference>
<dbReference type="InterPro" id="IPR002156">
    <property type="entry name" value="RNaseH_domain"/>
</dbReference>
<dbReference type="Pfam" id="PF13456">
    <property type="entry name" value="RVT_3"/>
    <property type="match status" value="1"/>
</dbReference>
<dbReference type="InterPro" id="IPR053151">
    <property type="entry name" value="RNase_H-like"/>
</dbReference>
<sequence length="184" mass="20325">MESQGQDELTPSSDKLASFWKELWHLDTSPRMKMFAWTTCPNALPSEGALTRGGILFAAVKQSKGFKEVEVEAANAYLFTLQNAWEHGLRKTAVEGDCSSSISKLQSKSCPNNSIVLVSDSILSLAGHFDFCIFTHAKRMGNMVAHVLALLQPYSSSCWEWVGDGRDHIVDMALNDLCIDHVSD</sequence>
<evidence type="ECO:0000259" key="1">
    <source>
        <dbReference type="Pfam" id="PF13456"/>
    </source>
</evidence>
<protein>
    <recommendedName>
        <fullName evidence="1">RNase H type-1 domain-containing protein</fullName>
    </recommendedName>
</protein>
<dbReference type="GO" id="GO:0004523">
    <property type="term" value="F:RNA-DNA hybrid ribonuclease activity"/>
    <property type="evidence" value="ECO:0007669"/>
    <property type="project" value="InterPro"/>
</dbReference>
<dbReference type="PANTHER" id="PTHR47723:SF21">
    <property type="entry name" value="POLYNUCLEOTIDYL TRANSFERASE, RIBONUCLEASE H-LIKE SUPERFAMILY PROTEIN"/>
    <property type="match status" value="1"/>
</dbReference>
<dbReference type="InterPro" id="IPR036397">
    <property type="entry name" value="RNaseH_sf"/>
</dbReference>
<feature type="domain" description="RNase H type-1" evidence="1">
    <location>
        <begin position="52"/>
        <end position="149"/>
    </location>
</feature>
<dbReference type="PANTHER" id="PTHR47723">
    <property type="entry name" value="OS05G0353850 PROTEIN"/>
    <property type="match status" value="1"/>
</dbReference>
<name>A0A9Q1JIW7_9CARY</name>
<dbReference type="AlphaFoldDB" id="A0A9Q1JIW7"/>
<dbReference type="Gene3D" id="3.30.420.10">
    <property type="entry name" value="Ribonuclease H-like superfamily/Ribonuclease H"/>
    <property type="match status" value="1"/>
</dbReference>
<accession>A0A9Q1JIW7</accession>
<dbReference type="InterPro" id="IPR044730">
    <property type="entry name" value="RNase_H-like_dom_plant"/>
</dbReference>
<gene>
    <name evidence="2" type="ORF">Cgig2_006835</name>
</gene>
<evidence type="ECO:0000313" key="3">
    <source>
        <dbReference type="Proteomes" id="UP001153076"/>
    </source>
</evidence>
<evidence type="ECO:0000313" key="2">
    <source>
        <dbReference type="EMBL" id="KAJ8419855.1"/>
    </source>
</evidence>